<dbReference type="Pfam" id="PF02365">
    <property type="entry name" value="NAM"/>
    <property type="match status" value="1"/>
</dbReference>
<keyword evidence="3" id="KW-0804">Transcription</keyword>
<evidence type="ECO:0000256" key="3">
    <source>
        <dbReference type="ARBA" id="ARBA00023163"/>
    </source>
</evidence>
<evidence type="ECO:0000313" key="9">
    <source>
        <dbReference type="RefSeq" id="XP_010491551.1"/>
    </source>
</evidence>
<dbReference type="Proteomes" id="UP000694864">
    <property type="component" value="Chromosome 20"/>
</dbReference>
<keyword evidence="4" id="KW-0539">Nucleus</keyword>
<reference evidence="7" key="2">
    <citation type="journal article" date="2014" name="Nat. Commun.">
        <title>The emerging biofuel crop Camelina sativa retains a highly undifferentiated hexaploid genome structure.</title>
        <authorList>
            <person name="Kagale S."/>
            <person name="Koh C."/>
            <person name="Nixon J."/>
            <person name="Bollina V."/>
            <person name="Clarke W.E."/>
            <person name="Tuteja R."/>
            <person name="Spillane C."/>
            <person name="Robinson S.J."/>
            <person name="Links M.G."/>
            <person name="Clarke C."/>
            <person name="Higgins E.E."/>
            <person name="Huebert T."/>
            <person name="Sharpe A.G."/>
            <person name="Parkin I.A."/>
        </authorList>
    </citation>
    <scope>NUCLEOTIDE SEQUENCE [LARGE SCALE GENOMIC DNA]</scope>
    <source>
        <strain evidence="7">r\DH55</strain>
    </source>
</reference>
<feature type="region of interest" description="Disordered" evidence="5">
    <location>
        <begin position="162"/>
        <end position="187"/>
    </location>
</feature>
<dbReference type="PANTHER" id="PTHR31744">
    <property type="entry name" value="PROTEIN CUP-SHAPED COTYLEDON 2-RELATED"/>
    <property type="match status" value="1"/>
</dbReference>
<dbReference type="SUPFAM" id="SSF101941">
    <property type="entry name" value="NAC domain"/>
    <property type="match status" value="1"/>
</dbReference>
<evidence type="ECO:0000313" key="8">
    <source>
        <dbReference type="RefSeq" id="XP_010491550.1"/>
    </source>
</evidence>
<reference evidence="8 9" key="3">
    <citation type="submission" date="2025-05" db="UniProtKB">
        <authorList>
            <consortium name="RefSeq"/>
        </authorList>
    </citation>
    <scope>IDENTIFICATION</scope>
    <source>
        <tissue evidence="8 9">Leaf</tissue>
    </source>
</reference>
<feature type="domain" description="NAC" evidence="6">
    <location>
        <begin position="6"/>
        <end position="156"/>
    </location>
</feature>
<dbReference type="PANTHER" id="PTHR31744:SF210">
    <property type="entry name" value="NAC DOMAIN-CONTAINING PROTEIN 86-LIKE"/>
    <property type="match status" value="1"/>
</dbReference>
<name>A0ABM0XVD3_CAMSA</name>
<dbReference type="RefSeq" id="XP_010491551.1">
    <property type="nucleotide sequence ID" value="XM_010493249.2"/>
</dbReference>
<proteinExistence type="predicted"/>
<evidence type="ECO:0000256" key="1">
    <source>
        <dbReference type="ARBA" id="ARBA00023015"/>
    </source>
</evidence>
<dbReference type="GeneID" id="104769114"/>
<evidence type="ECO:0000259" key="6">
    <source>
        <dbReference type="PROSITE" id="PS51005"/>
    </source>
</evidence>
<keyword evidence="7" id="KW-1185">Reference proteome</keyword>
<dbReference type="PROSITE" id="PS51005">
    <property type="entry name" value="NAC"/>
    <property type="match status" value="1"/>
</dbReference>
<keyword evidence="2" id="KW-0238">DNA-binding</keyword>
<protein>
    <submittedName>
        <fullName evidence="8 9">NAC domain-containing protein 82-like</fullName>
    </submittedName>
</protein>
<dbReference type="InterPro" id="IPR003441">
    <property type="entry name" value="NAC-dom"/>
</dbReference>
<evidence type="ECO:0000256" key="4">
    <source>
        <dbReference type="ARBA" id="ARBA00023242"/>
    </source>
</evidence>
<gene>
    <name evidence="8 9 10" type="primary">LOC104769114</name>
</gene>
<dbReference type="InterPro" id="IPR036093">
    <property type="entry name" value="NAC_dom_sf"/>
</dbReference>
<evidence type="ECO:0000256" key="2">
    <source>
        <dbReference type="ARBA" id="ARBA00023125"/>
    </source>
</evidence>
<reference evidence="7" key="1">
    <citation type="journal article" date="1997" name="Nucleic Acids Res.">
        <title>tRNAscan-SE: a program for improved detection of transfer RNA genes in genomic sequence.</title>
        <authorList>
            <person name="Lowe T.M."/>
            <person name="Eddy S.R."/>
        </authorList>
    </citation>
    <scope>NUCLEOTIDE SEQUENCE [LARGE SCALE GENOMIC DNA]</scope>
    <source>
        <strain evidence="7">r\DH55</strain>
    </source>
</reference>
<evidence type="ECO:0000256" key="5">
    <source>
        <dbReference type="SAM" id="MobiDB-lite"/>
    </source>
</evidence>
<accession>A0ABM0XVD3</accession>
<dbReference type="Gene3D" id="2.170.150.80">
    <property type="entry name" value="NAC domain"/>
    <property type="match status" value="1"/>
</dbReference>
<dbReference type="RefSeq" id="XP_010491552.1">
    <property type="nucleotide sequence ID" value="XM_010493250.2"/>
</dbReference>
<keyword evidence="1" id="KW-0805">Transcription regulation</keyword>
<evidence type="ECO:0000313" key="7">
    <source>
        <dbReference type="Proteomes" id="UP000694864"/>
    </source>
</evidence>
<evidence type="ECO:0000313" key="10">
    <source>
        <dbReference type="RefSeq" id="XP_010491552.1"/>
    </source>
</evidence>
<sequence>MGKTKLAPGFRFHPTDVELVRYYLKRKILGKKLIVDAIADVDIYKFEPPDLPDMSYIKGGDLKWHFFCPREKKYASGVRANRATDCGYWKTTGKERPVLCNSEVVGKIKTLVYHFGKSPRGERTDWVMHEYRLEDKALTQMNVPQDTYVVCVLFKKDGPGPRNGAQYGAPFREEDWSDEEERTDVPTTSNATIFHEPSKETSLAVTVADDPNKDCFGGMISESCVSDFLPTTTNTTSKLPDPSDAANATMSVTPLAETLQTPDNNNDDLYAMLDLFDDDEEFLGFPNEAIHDPGVSAPVSLEGIFNGLPDLGDMQNNMPRTSTYDLIENSELYLELQDLTAPLLPPLTAPLNPQTGNVNDSRSSYLYNQGHFDFSAANDDDPYGFSANMRHGPDSGKR</sequence>
<dbReference type="RefSeq" id="XP_010491550.1">
    <property type="nucleotide sequence ID" value="XM_010493248.2"/>
</dbReference>
<organism evidence="7 10">
    <name type="scientific">Camelina sativa</name>
    <name type="common">False flax</name>
    <name type="synonym">Myagrum sativum</name>
    <dbReference type="NCBI Taxonomy" id="90675"/>
    <lineage>
        <taxon>Eukaryota</taxon>
        <taxon>Viridiplantae</taxon>
        <taxon>Streptophyta</taxon>
        <taxon>Embryophyta</taxon>
        <taxon>Tracheophyta</taxon>
        <taxon>Spermatophyta</taxon>
        <taxon>Magnoliopsida</taxon>
        <taxon>eudicotyledons</taxon>
        <taxon>Gunneridae</taxon>
        <taxon>Pentapetalae</taxon>
        <taxon>rosids</taxon>
        <taxon>malvids</taxon>
        <taxon>Brassicales</taxon>
        <taxon>Brassicaceae</taxon>
        <taxon>Camelineae</taxon>
        <taxon>Camelina</taxon>
    </lineage>
</organism>